<dbReference type="Proteomes" id="UP001500604">
    <property type="component" value="Unassembled WGS sequence"/>
</dbReference>
<dbReference type="NCBIfam" id="TIGR03380">
    <property type="entry name" value="agmatine_aguA"/>
    <property type="match status" value="1"/>
</dbReference>
<dbReference type="InterPro" id="IPR017754">
    <property type="entry name" value="Agmatine_deiminase"/>
</dbReference>
<reference evidence="4" key="1">
    <citation type="journal article" date="2019" name="Int. J. Syst. Evol. Microbiol.">
        <title>The Global Catalogue of Microorganisms (GCM) 10K type strain sequencing project: providing services to taxonomists for standard genome sequencing and annotation.</title>
        <authorList>
            <consortium name="The Broad Institute Genomics Platform"/>
            <consortium name="The Broad Institute Genome Sequencing Center for Infectious Disease"/>
            <person name="Wu L."/>
            <person name="Ma J."/>
        </authorList>
    </citation>
    <scope>NUCLEOTIDE SEQUENCE [LARGE SCALE GENOMIC DNA]</scope>
    <source>
        <strain evidence="4">JCM 17805</strain>
    </source>
</reference>
<comment type="similarity">
    <text evidence="2">Belongs to the agmatine deiminase family.</text>
</comment>
<dbReference type="InterPro" id="IPR007466">
    <property type="entry name" value="Peptidyl-Arg-deiminase_porph"/>
</dbReference>
<dbReference type="EMBL" id="BAABFL010000388">
    <property type="protein sequence ID" value="GAA4650349.1"/>
    <property type="molecule type" value="Genomic_DNA"/>
</dbReference>
<keyword evidence="4" id="KW-1185">Reference proteome</keyword>
<dbReference type="NCBIfam" id="NF010070">
    <property type="entry name" value="PRK13551.1"/>
    <property type="match status" value="1"/>
</dbReference>
<protein>
    <recommendedName>
        <fullName evidence="2">Putative agmatine deiminase</fullName>
        <ecNumber evidence="2">3.5.3.12</ecNumber>
    </recommendedName>
    <alternativeName>
        <fullName evidence="2">Agmatine iminohydrolase</fullName>
    </alternativeName>
</protein>
<dbReference type="EC" id="3.5.3.12" evidence="2"/>
<dbReference type="HAMAP" id="MF_01841">
    <property type="entry name" value="Agmatine_deimin"/>
    <property type="match status" value="1"/>
</dbReference>
<comment type="caution">
    <text evidence="3">The sequence shown here is derived from an EMBL/GenBank/DDBJ whole genome shotgun (WGS) entry which is preliminary data.</text>
</comment>
<dbReference type="PANTHER" id="PTHR31377">
    <property type="entry name" value="AGMATINE DEIMINASE-RELATED"/>
    <property type="match status" value="1"/>
</dbReference>
<sequence length="364" mass="40734">MAKVRTTTSKVDGFRMPGEHEPQEAVWIAWPERPDSWRWGAKPAQSAFVEVAKVIAEETQVNMIVSAGQYDNARQQLPPHIRVVEMSTNDSWMRDMGPSYVVNDEGERRGVDWQFNAWGGLLDGLYFPWDADDAIARKVCEFHGDDSYRAPLVLEGGSIHVDGEGTAFTTEECLLDPSRNPDLSKADIEQYLKDYLNVDKVIWLPHGLYNDIDTNGHVDNLMHVARPGEVVLSWCDDPEDPQYAISREALAVLDNTTDAKGRKLKIYKLPVPGPLYIRDDEADGFDVCEGMERSSGVRLAGSYANFLITNRRIVFPLLCEKRDAEAQAMLQDIFPGYDIVGVPAREILLGGGNIHCITQQVPAL</sequence>
<organism evidence="3 4">
    <name type="scientific">Kistimonas scapharcae</name>
    <dbReference type="NCBI Taxonomy" id="1036133"/>
    <lineage>
        <taxon>Bacteria</taxon>
        <taxon>Pseudomonadati</taxon>
        <taxon>Pseudomonadota</taxon>
        <taxon>Gammaproteobacteria</taxon>
        <taxon>Oceanospirillales</taxon>
        <taxon>Endozoicomonadaceae</taxon>
        <taxon>Kistimonas</taxon>
    </lineage>
</organism>
<feature type="active site" description="Amidino-cysteine intermediate" evidence="2">
    <location>
        <position position="356"/>
    </location>
</feature>
<dbReference type="SUPFAM" id="SSF55909">
    <property type="entry name" value="Pentein"/>
    <property type="match status" value="1"/>
</dbReference>
<dbReference type="RefSeq" id="WP_345196512.1">
    <property type="nucleotide sequence ID" value="NZ_BAABFL010000388.1"/>
</dbReference>
<evidence type="ECO:0000256" key="1">
    <source>
        <dbReference type="ARBA" id="ARBA00022801"/>
    </source>
</evidence>
<evidence type="ECO:0000313" key="4">
    <source>
        <dbReference type="Proteomes" id="UP001500604"/>
    </source>
</evidence>
<accession>A0ABP8V2W3</accession>
<evidence type="ECO:0000256" key="2">
    <source>
        <dbReference type="HAMAP-Rule" id="MF_01841"/>
    </source>
</evidence>
<name>A0ABP8V2W3_9GAMM</name>
<evidence type="ECO:0000313" key="3">
    <source>
        <dbReference type="EMBL" id="GAA4650349.1"/>
    </source>
</evidence>
<dbReference type="PANTHER" id="PTHR31377:SF0">
    <property type="entry name" value="AGMATINE DEIMINASE-RELATED"/>
    <property type="match status" value="1"/>
</dbReference>
<comment type="catalytic activity">
    <reaction evidence="2">
        <text>agmatine + H2O = N-carbamoylputrescine + NH4(+)</text>
        <dbReference type="Rhea" id="RHEA:18037"/>
        <dbReference type="ChEBI" id="CHEBI:15377"/>
        <dbReference type="ChEBI" id="CHEBI:28938"/>
        <dbReference type="ChEBI" id="CHEBI:58145"/>
        <dbReference type="ChEBI" id="CHEBI:58318"/>
        <dbReference type="EC" id="3.5.3.12"/>
    </reaction>
</comment>
<dbReference type="Pfam" id="PF04371">
    <property type="entry name" value="PAD_porph"/>
    <property type="match status" value="1"/>
</dbReference>
<dbReference type="Gene3D" id="3.75.10.10">
    <property type="entry name" value="L-arginine/glycine Amidinotransferase, Chain A"/>
    <property type="match status" value="1"/>
</dbReference>
<keyword evidence="1 2" id="KW-0378">Hydrolase</keyword>
<gene>
    <name evidence="3" type="primary">aguA_1</name>
    <name evidence="2" type="synonym">aguA</name>
    <name evidence="3" type="ORF">GCM10023116_26320</name>
</gene>
<proteinExistence type="inferred from homology"/>